<keyword evidence="1" id="KW-0812">Transmembrane</keyword>
<dbReference type="Gene3D" id="3.90.640.20">
    <property type="entry name" value="Heat-shock cognate protein, ATPase"/>
    <property type="match status" value="1"/>
</dbReference>
<organism evidence="2 3">
    <name type="scientific">Ponticaulis profundi</name>
    <dbReference type="NCBI Taxonomy" id="2665222"/>
    <lineage>
        <taxon>Bacteria</taxon>
        <taxon>Pseudomonadati</taxon>
        <taxon>Pseudomonadota</taxon>
        <taxon>Alphaproteobacteria</taxon>
        <taxon>Hyphomonadales</taxon>
        <taxon>Hyphomonadaceae</taxon>
        <taxon>Ponticaulis</taxon>
    </lineage>
</organism>
<dbReference type="EMBL" id="JBHSSW010000003">
    <property type="protein sequence ID" value="MFC6196870.1"/>
    <property type="molecule type" value="Genomic_DNA"/>
</dbReference>
<comment type="caution">
    <text evidence="2">The sequence shown here is derived from an EMBL/GenBank/DDBJ whole genome shotgun (WGS) entry which is preliminary data.</text>
</comment>
<dbReference type="Proteomes" id="UP001596303">
    <property type="component" value="Unassembled WGS sequence"/>
</dbReference>
<proteinExistence type="predicted"/>
<reference evidence="3" key="1">
    <citation type="journal article" date="2019" name="Int. J. Syst. Evol. Microbiol.">
        <title>The Global Catalogue of Microorganisms (GCM) 10K type strain sequencing project: providing services to taxonomists for standard genome sequencing and annotation.</title>
        <authorList>
            <consortium name="The Broad Institute Genomics Platform"/>
            <consortium name="The Broad Institute Genome Sequencing Center for Infectious Disease"/>
            <person name="Wu L."/>
            <person name="Ma J."/>
        </authorList>
    </citation>
    <scope>NUCLEOTIDE SEQUENCE [LARGE SCALE GENOMIC DNA]</scope>
    <source>
        <strain evidence="3">CGMCC-1.15741</strain>
    </source>
</reference>
<accession>A0ABW1S5J5</accession>
<keyword evidence="1" id="KW-0472">Membrane</keyword>
<feature type="transmembrane region" description="Helical" evidence="1">
    <location>
        <begin position="13"/>
        <end position="38"/>
    </location>
</feature>
<evidence type="ECO:0008006" key="4">
    <source>
        <dbReference type="Google" id="ProtNLM"/>
    </source>
</evidence>
<sequence>MPRYGASEPEPKIFTAILVGLLIGTLSMLAAKGVASYLTMSKTAKVRLAPEKLSRLRPLLEAESPSLRYRAFSSGIQAGTPLYNAIMAAQPELLDHYEEIASKQTDVQWRADVHFRRVSEVGPITSLLRVEYLYRNAGLHELKYASSMLNRLRDGTFELSDLFLDNTASRLRLNARLCEAVSAEKKSRIGAVTFRGKAIDCEASPDFDFIEGPPFALKANEQSTRFEGIYFYYEPGRIGARQEGEYIVFIPIGDIADMIHPNYRSLFPKNPD</sequence>
<evidence type="ECO:0000313" key="3">
    <source>
        <dbReference type="Proteomes" id="UP001596303"/>
    </source>
</evidence>
<dbReference type="InterPro" id="IPR037126">
    <property type="entry name" value="PdaC/RsiV-like_sf"/>
</dbReference>
<evidence type="ECO:0000256" key="1">
    <source>
        <dbReference type="SAM" id="Phobius"/>
    </source>
</evidence>
<keyword evidence="1" id="KW-1133">Transmembrane helix</keyword>
<protein>
    <recommendedName>
        <fullName evidence="4">DUF3298 domain-containing protein</fullName>
    </recommendedName>
</protein>
<name>A0ABW1S5J5_9PROT</name>
<evidence type="ECO:0000313" key="2">
    <source>
        <dbReference type="EMBL" id="MFC6196870.1"/>
    </source>
</evidence>
<dbReference type="RefSeq" id="WP_377374858.1">
    <property type="nucleotide sequence ID" value="NZ_JBHSSW010000003.1"/>
</dbReference>
<keyword evidence="3" id="KW-1185">Reference proteome</keyword>
<gene>
    <name evidence="2" type="ORF">ACFQDM_02205</name>
</gene>